<organism evidence="1">
    <name type="scientific">uncultured Thermomicrobiales bacterium</name>
    <dbReference type="NCBI Taxonomy" id="1645740"/>
    <lineage>
        <taxon>Bacteria</taxon>
        <taxon>Pseudomonadati</taxon>
        <taxon>Thermomicrobiota</taxon>
        <taxon>Thermomicrobia</taxon>
        <taxon>Thermomicrobiales</taxon>
        <taxon>environmental samples</taxon>
    </lineage>
</organism>
<protein>
    <recommendedName>
        <fullName evidence="2">Ribbon-helix-helix protein CopG domain-containing protein</fullName>
    </recommendedName>
</protein>
<dbReference type="EMBL" id="CADCWN010000219">
    <property type="protein sequence ID" value="CAA9579062.1"/>
    <property type="molecule type" value="Genomic_DNA"/>
</dbReference>
<reference evidence="1" key="1">
    <citation type="submission" date="2020-02" db="EMBL/GenBank/DDBJ databases">
        <authorList>
            <person name="Meier V. D."/>
        </authorList>
    </citation>
    <scope>NUCLEOTIDE SEQUENCE</scope>
    <source>
        <strain evidence="1">AVDCRST_MAG18</strain>
    </source>
</reference>
<dbReference type="AlphaFoldDB" id="A0A6J4VKR8"/>
<proteinExistence type="predicted"/>
<gene>
    <name evidence="1" type="ORF">AVDCRST_MAG18-2898</name>
</gene>
<evidence type="ECO:0008006" key="2">
    <source>
        <dbReference type="Google" id="ProtNLM"/>
    </source>
</evidence>
<name>A0A6J4VKR8_9BACT</name>
<accession>A0A6J4VKR8</accession>
<evidence type="ECO:0000313" key="1">
    <source>
        <dbReference type="EMBL" id="CAA9579062.1"/>
    </source>
</evidence>
<sequence>METTRLRNGQPLTAEASDALVQEAETGFAPEQIRPRTADRPPLGYGTSFRVQFRVSSATFEALLARTRSENRGVSEIARLALERYLCDDTIPTNGIDDRLISMPNHPDGTE</sequence>